<dbReference type="RefSeq" id="WP_028481357.1">
    <property type="nucleotide sequence ID" value="NZ_LVVZ01000010.1"/>
</dbReference>
<sequence>MSTHYKKALDSLDKCQTSLFKAKYFEDIRTNLTHFKKRYDTNAGELMRLREAVPHFLSLPNLTEHRICECLENDTMEVGSYPQRSHLFSTLMLVRCTHCGCAYVPRTTFNLDDYYKAQYAHDVQQFRTSGKAFFSPDNDFLSSKTYARMQDRARLILSLAGDSPERSILDFGCGVGILLNESVSHSKHAVESDAYSIKILKNELGVNVTTLDQPELQVDAICASHVLEHLAAETLRETLAAFHRVLTAEGKLVVFVPDGANHINRLKAGSRDGILFEPHTLHFSLKSLLDIMAQTKFRVTHVSTPDSVLSNPHLYPEELLAQYTRIPTNDLAIVAERIN</sequence>
<keyword evidence="2" id="KW-1185">Reference proteome</keyword>
<dbReference type="SUPFAM" id="SSF53335">
    <property type="entry name" value="S-adenosyl-L-methionine-dependent methyltransferases"/>
    <property type="match status" value="1"/>
</dbReference>
<protein>
    <submittedName>
        <fullName evidence="1">Uncharacterized protein</fullName>
    </submittedName>
</protein>
<proteinExistence type="predicted"/>
<comment type="caution">
    <text evidence="1">The sequence shown here is derived from an EMBL/GenBank/DDBJ whole genome shotgun (WGS) entry which is preliminary data.</text>
</comment>
<dbReference type="AlphaFoldDB" id="A0A1U7JJL0"/>
<dbReference type="Pfam" id="PF13489">
    <property type="entry name" value="Methyltransf_23"/>
    <property type="match status" value="1"/>
</dbReference>
<dbReference type="STRING" id="197461.A3843_05975"/>
<reference evidence="1 2" key="1">
    <citation type="submission" date="2016-03" db="EMBL/GenBank/DDBJ databases">
        <title>Genome sequence of Nesiotobacter sp. nov., a moderately halophilic alphaproteobacterium isolated from the Yellow Sea, China.</title>
        <authorList>
            <person name="Zhang G."/>
            <person name="Zhang R."/>
        </authorList>
    </citation>
    <scope>NUCLEOTIDE SEQUENCE [LARGE SCALE GENOMIC DNA]</scope>
    <source>
        <strain evidence="1 2">WB1-6</strain>
    </source>
</reference>
<dbReference type="CDD" id="cd02440">
    <property type="entry name" value="AdoMet_MTases"/>
    <property type="match status" value="1"/>
</dbReference>
<dbReference type="Proteomes" id="UP000185783">
    <property type="component" value="Unassembled WGS sequence"/>
</dbReference>
<name>A0A1U7JJL0_9HYPH</name>
<dbReference type="PANTHER" id="PTHR43861">
    <property type="entry name" value="TRANS-ACONITATE 2-METHYLTRANSFERASE-RELATED"/>
    <property type="match status" value="1"/>
</dbReference>
<dbReference type="EMBL" id="LVVZ01000010">
    <property type="protein sequence ID" value="OKL44841.1"/>
    <property type="molecule type" value="Genomic_DNA"/>
</dbReference>
<evidence type="ECO:0000313" key="2">
    <source>
        <dbReference type="Proteomes" id="UP000185783"/>
    </source>
</evidence>
<dbReference type="InterPro" id="IPR029063">
    <property type="entry name" value="SAM-dependent_MTases_sf"/>
</dbReference>
<gene>
    <name evidence="1" type="ORF">A3843_05975</name>
</gene>
<evidence type="ECO:0000313" key="1">
    <source>
        <dbReference type="EMBL" id="OKL44841.1"/>
    </source>
</evidence>
<accession>A0A1U7JJL0</accession>
<dbReference type="Gene3D" id="3.40.50.150">
    <property type="entry name" value="Vaccinia Virus protein VP39"/>
    <property type="match status" value="1"/>
</dbReference>
<organism evidence="1 2">
    <name type="scientific">Pseudovibrio exalbescens</name>
    <dbReference type="NCBI Taxonomy" id="197461"/>
    <lineage>
        <taxon>Bacteria</taxon>
        <taxon>Pseudomonadati</taxon>
        <taxon>Pseudomonadota</taxon>
        <taxon>Alphaproteobacteria</taxon>
        <taxon>Hyphomicrobiales</taxon>
        <taxon>Stappiaceae</taxon>
        <taxon>Pseudovibrio</taxon>
    </lineage>
</organism>
<dbReference type="PANTHER" id="PTHR43861:SF6">
    <property type="entry name" value="METHYLTRANSFERASE TYPE 11"/>
    <property type="match status" value="1"/>
</dbReference>